<comment type="caution">
    <text evidence="1">The sequence shown here is derived from an EMBL/GenBank/DDBJ whole genome shotgun (WGS) entry which is preliminary data.</text>
</comment>
<dbReference type="Proteomes" id="UP000664844">
    <property type="component" value="Unassembled WGS sequence"/>
</dbReference>
<accession>A0ABS3FRR2</accession>
<protein>
    <submittedName>
        <fullName evidence="1">Uncharacterized protein</fullName>
    </submittedName>
</protein>
<name>A0ABS3FRR2_9CYAN</name>
<keyword evidence="2" id="KW-1185">Reference proteome</keyword>
<evidence type="ECO:0000313" key="1">
    <source>
        <dbReference type="EMBL" id="MBO0349804.1"/>
    </source>
</evidence>
<evidence type="ECO:0000313" key="2">
    <source>
        <dbReference type="Proteomes" id="UP000664844"/>
    </source>
</evidence>
<dbReference type="RefSeq" id="WP_207088307.1">
    <property type="nucleotide sequence ID" value="NZ_JAFLQW010000321.1"/>
</dbReference>
<organism evidence="1 2">
    <name type="scientific">Phormidium pseudopriestleyi FRX01</name>
    <dbReference type="NCBI Taxonomy" id="1759528"/>
    <lineage>
        <taxon>Bacteria</taxon>
        <taxon>Bacillati</taxon>
        <taxon>Cyanobacteriota</taxon>
        <taxon>Cyanophyceae</taxon>
        <taxon>Oscillatoriophycideae</taxon>
        <taxon>Oscillatoriales</taxon>
        <taxon>Oscillatoriaceae</taxon>
        <taxon>Phormidium</taxon>
    </lineage>
</organism>
<gene>
    <name evidence="1" type="ORF">J0895_11920</name>
</gene>
<sequence>MIEQTSGVRCQLQPTTVRHNTRDRPSAAIAGIILSPIQHKIISSSFVHSTRSDLG</sequence>
<proteinExistence type="predicted"/>
<reference evidence="1 2" key="1">
    <citation type="submission" date="2021-03" db="EMBL/GenBank/DDBJ databases">
        <title>Metabolic Capacity of the Antarctic Cyanobacterium Phormidium pseudopriestleyi that Sustains Oxygenic Photosynthesis in the Presence of Hydrogen Sulfide.</title>
        <authorList>
            <person name="Lumian J.E."/>
            <person name="Jungblut A.D."/>
            <person name="Dillon M.L."/>
            <person name="Hawes I."/>
            <person name="Doran P.T."/>
            <person name="Mackey T.J."/>
            <person name="Dick G.J."/>
            <person name="Grettenberger C.L."/>
            <person name="Sumner D.Y."/>
        </authorList>
    </citation>
    <scope>NUCLEOTIDE SEQUENCE [LARGE SCALE GENOMIC DNA]</scope>
    <source>
        <strain evidence="1 2">FRX01</strain>
    </source>
</reference>
<dbReference type="EMBL" id="JAFLQW010000321">
    <property type="protein sequence ID" value="MBO0349804.1"/>
    <property type="molecule type" value="Genomic_DNA"/>
</dbReference>